<proteinExistence type="inferred from homology"/>
<keyword evidence="5" id="KW-0547">Nucleotide-binding</keyword>
<evidence type="ECO:0000256" key="4">
    <source>
        <dbReference type="ARBA" id="ARBA00022692"/>
    </source>
</evidence>
<comment type="caution">
    <text evidence="11">The sequence shown here is derived from an EMBL/GenBank/DDBJ whole genome shotgun (WGS) entry which is preliminary data.</text>
</comment>
<organism evidence="11 12">
    <name type="scientific">Dryococelus australis</name>
    <dbReference type="NCBI Taxonomy" id="614101"/>
    <lineage>
        <taxon>Eukaryota</taxon>
        <taxon>Metazoa</taxon>
        <taxon>Ecdysozoa</taxon>
        <taxon>Arthropoda</taxon>
        <taxon>Hexapoda</taxon>
        <taxon>Insecta</taxon>
        <taxon>Pterygota</taxon>
        <taxon>Neoptera</taxon>
        <taxon>Polyneoptera</taxon>
        <taxon>Phasmatodea</taxon>
        <taxon>Verophasmatodea</taxon>
        <taxon>Anareolatae</taxon>
        <taxon>Phasmatidae</taxon>
        <taxon>Eurycanthinae</taxon>
        <taxon>Dryococelus</taxon>
    </lineage>
</organism>
<dbReference type="InterPro" id="IPR011527">
    <property type="entry name" value="ABC1_TM_dom"/>
</dbReference>
<dbReference type="SUPFAM" id="SSF90123">
    <property type="entry name" value="ABC transporter transmembrane region"/>
    <property type="match status" value="1"/>
</dbReference>
<dbReference type="PANTHER" id="PTHR24223">
    <property type="entry name" value="ATP-BINDING CASSETTE SUB-FAMILY C"/>
    <property type="match status" value="1"/>
</dbReference>
<dbReference type="InterPro" id="IPR036640">
    <property type="entry name" value="ABC1_TM_sf"/>
</dbReference>
<sequence>MPRKTNTESQRGLIETARDNAVNGAALEMASNSTYTTVPDNSSLMSRDLCTYIFTGITAASIVFLIYSSFTFFYLCMKSSVNLHNRMFNCIIRVPMKFFNINPSGQILNRFSKDMGSIDEQLPLVLIDCLFIGCMLLGIVTLIAIVNYWILIPTAFVIVIFYLCRSVYVRTSRCVKRLEGITRSPVFSHLNASLQGLTTIRAFRAQKLLQEEFDSHQDLHTSAFYLFIASSRAFGLFLDVVCLVYIACVTFSFLIIGQGIRLHLINIGDII</sequence>
<evidence type="ECO:0000256" key="1">
    <source>
        <dbReference type="ARBA" id="ARBA00004141"/>
    </source>
</evidence>
<keyword evidence="4 9" id="KW-0812">Transmembrane</keyword>
<evidence type="ECO:0000256" key="9">
    <source>
        <dbReference type="SAM" id="Phobius"/>
    </source>
</evidence>
<evidence type="ECO:0000256" key="5">
    <source>
        <dbReference type="ARBA" id="ARBA00022741"/>
    </source>
</evidence>
<feature type="transmembrane region" description="Helical" evidence="9">
    <location>
        <begin position="150"/>
        <end position="168"/>
    </location>
</feature>
<keyword evidence="7 9" id="KW-1133">Transmembrane helix</keyword>
<keyword evidence="12" id="KW-1185">Reference proteome</keyword>
<comment type="subcellular location">
    <subcellularLocation>
        <location evidence="1">Membrane</location>
        <topology evidence="1">Multi-pass membrane protein</topology>
    </subcellularLocation>
</comment>
<reference evidence="11 12" key="1">
    <citation type="submission" date="2023-02" db="EMBL/GenBank/DDBJ databases">
        <title>LHISI_Scaffold_Assembly.</title>
        <authorList>
            <person name="Stuart O.P."/>
            <person name="Cleave R."/>
            <person name="Magrath M.J.L."/>
            <person name="Mikheyev A.S."/>
        </authorList>
    </citation>
    <scope>NUCLEOTIDE SEQUENCE [LARGE SCALE GENOMIC DNA]</scope>
    <source>
        <strain evidence="11">Daus_M_001</strain>
        <tissue evidence="11">Leg muscle</tissue>
    </source>
</reference>
<keyword evidence="6" id="KW-0067">ATP-binding</keyword>
<dbReference type="InterPro" id="IPR050173">
    <property type="entry name" value="ABC_transporter_C-like"/>
</dbReference>
<dbReference type="Pfam" id="PF00664">
    <property type="entry name" value="ABC_membrane"/>
    <property type="match status" value="1"/>
</dbReference>
<evidence type="ECO:0000259" key="10">
    <source>
        <dbReference type="PROSITE" id="PS50929"/>
    </source>
</evidence>
<feature type="transmembrane region" description="Helical" evidence="9">
    <location>
        <begin position="234"/>
        <end position="256"/>
    </location>
</feature>
<dbReference type="EMBL" id="JARBHB010000012">
    <property type="protein sequence ID" value="KAJ8870936.1"/>
    <property type="molecule type" value="Genomic_DNA"/>
</dbReference>
<dbReference type="Gene3D" id="1.20.1560.10">
    <property type="entry name" value="ABC transporter type 1, transmembrane domain"/>
    <property type="match status" value="1"/>
</dbReference>
<protein>
    <recommendedName>
        <fullName evidence="10">ABC transmembrane type-1 domain-containing protein</fullName>
    </recommendedName>
</protein>
<accession>A0ABQ9GEW4</accession>
<evidence type="ECO:0000313" key="11">
    <source>
        <dbReference type="EMBL" id="KAJ8870936.1"/>
    </source>
</evidence>
<name>A0ABQ9GEW4_9NEOP</name>
<gene>
    <name evidence="11" type="ORF">PR048_027238</name>
</gene>
<feature type="transmembrane region" description="Helical" evidence="9">
    <location>
        <begin position="122"/>
        <end position="144"/>
    </location>
</feature>
<evidence type="ECO:0000313" key="12">
    <source>
        <dbReference type="Proteomes" id="UP001159363"/>
    </source>
</evidence>
<evidence type="ECO:0000256" key="2">
    <source>
        <dbReference type="ARBA" id="ARBA00009726"/>
    </source>
</evidence>
<keyword evidence="3" id="KW-0813">Transport</keyword>
<evidence type="ECO:0000256" key="8">
    <source>
        <dbReference type="ARBA" id="ARBA00023136"/>
    </source>
</evidence>
<comment type="similarity">
    <text evidence="2">Belongs to the ABC transporter superfamily. ABCC family. Conjugate transporter (TC 3.A.1.208) subfamily.</text>
</comment>
<feature type="transmembrane region" description="Helical" evidence="9">
    <location>
        <begin position="52"/>
        <end position="77"/>
    </location>
</feature>
<dbReference type="Proteomes" id="UP001159363">
    <property type="component" value="Chromosome 11"/>
</dbReference>
<evidence type="ECO:0000256" key="7">
    <source>
        <dbReference type="ARBA" id="ARBA00022989"/>
    </source>
</evidence>
<feature type="non-terminal residue" evidence="11">
    <location>
        <position position="271"/>
    </location>
</feature>
<keyword evidence="8 9" id="KW-0472">Membrane</keyword>
<evidence type="ECO:0000256" key="3">
    <source>
        <dbReference type="ARBA" id="ARBA00022448"/>
    </source>
</evidence>
<feature type="domain" description="ABC transmembrane type-1" evidence="10">
    <location>
        <begin position="53"/>
        <end position="271"/>
    </location>
</feature>
<dbReference type="PANTHER" id="PTHR24223:SF456">
    <property type="entry name" value="MULTIDRUG RESISTANCE-ASSOCIATED PROTEIN LETHAL(2)03659"/>
    <property type="match status" value="1"/>
</dbReference>
<dbReference type="PROSITE" id="PS50929">
    <property type="entry name" value="ABC_TM1F"/>
    <property type="match status" value="1"/>
</dbReference>
<evidence type="ECO:0000256" key="6">
    <source>
        <dbReference type="ARBA" id="ARBA00022840"/>
    </source>
</evidence>